<feature type="region of interest" description="Disordered" evidence="1">
    <location>
        <begin position="97"/>
        <end position="168"/>
    </location>
</feature>
<protein>
    <submittedName>
        <fullName evidence="2">Uncharacterized protein</fullName>
    </submittedName>
</protein>
<feature type="compositionally biased region" description="Polar residues" evidence="1">
    <location>
        <begin position="114"/>
        <end position="123"/>
    </location>
</feature>
<dbReference type="PANTHER" id="PTHR35740:SF1">
    <property type="entry name" value="OS12G0111700 PROTEIN"/>
    <property type="match status" value="1"/>
</dbReference>
<evidence type="ECO:0000313" key="3">
    <source>
        <dbReference type="Proteomes" id="UP000623129"/>
    </source>
</evidence>
<evidence type="ECO:0000313" key="2">
    <source>
        <dbReference type="EMBL" id="KAF3327396.1"/>
    </source>
</evidence>
<feature type="compositionally biased region" description="Basic and acidic residues" evidence="1">
    <location>
        <begin position="133"/>
        <end position="144"/>
    </location>
</feature>
<proteinExistence type="predicted"/>
<evidence type="ECO:0000256" key="1">
    <source>
        <dbReference type="SAM" id="MobiDB-lite"/>
    </source>
</evidence>
<accession>A0A833QZS4</accession>
<reference evidence="2" key="1">
    <citation type="submission" date="2020-01" db="EMBL/GenBank/DDBJ databases">
        <title>Genome sequence of Kobresia littledalei, the first chromosome-level genome in the family Cyperaceae.</title>
        <authorList>
            <person name="Qu G."/>
        </authorList>
    </citation>
    <scope>NUCLEOTIDE SEQUENCE</scope>
    <source>
        <strain evidence="2">C.B.Clarke</strain>
        <tissue evidence="2">Leaf</tissue>
    </source>
</reference>
<keyword evidence="3" id="KW-1185">Reference proteome</keyword>
<dbReference type="PANTHER" id="PTHR35740">
    <property type="entry name" value="OS12G0111700 PROTEIN"/>
    <property type="match status" value="1"/>
</dbReference>
<name>A0A833QZS4_9POAL</name>
<feature type="compositionally biased region" description="Polar residues" evidence="1">
    <location>
        <begin position="10"/>
        <end position="31"/>
    </location>
</feature>
<sequence length="196" mass="21905">MENNGEIENRTNLTRKPFSDLSNAASSSIPLPNTKRKRKLKSTSKQLEPDSHQIEARAQSETANAGLSREIATCSTAGPSDLDSVSGDCNFLHVSEPTTVYKRRSTNTREHTADATSSTSLSCPPNRRKIKKTNRENKSRKGKDNSVTGRVYSSAPCKRRKKPENFTLPEDFVREQRDYFAKLDEEKLIVEEANSG</sequence>
<comment type="caution">
    <text evidence="2">The sequence shown here is derived from an EMBL/GenBank/DDBJ whole genome shotgun (WGS) entry which is preliminary data.</text>
</comment>
<gene>
    <name evidence="2" type="ORF">FCM35_KLT07514</name>
</gene>
<feature type="region of interest" description="Disordered" evidence="1">
    <location>
        <begin position="1"/>
        <end position="66"/>
    </location>
</feature>
<dbReference type="OrthoDB" id="1903589at2759"/>
<dbReference type="Proteomes" id="UP000623129">
    <property type="component" value="Unassembled WGS sequence"/>
</dbReference>
<dbReference type="AlphaFoldDB" id="A0A833QZS4"/>
<organism evidence="2 3">
    <name type="scientific">Carex littledalei</name>
    <dbReference type="NCBI Taxonomy" id="544730"/>
    <lineage>
        <taxon>Eukaryota</taxon>
        <taxon>Viridiplantae</taxon>
        <taxon>Streptophyta</taxon>
        <taxon>Embryophyta</taxon>
        <taxon>Tracheophyta</taxon>
        <taxon>Spermatophyta</taxon>
        <taxon>Magnoliopsida</taxon>
        <taxon>Liliopsida</taxon>
        <taxon>Poales</taxon>
        <taxon>Cyperaceae</taxon>
        <taxon>Cyperoideae</taxon>
        <taxon>Cariceae</taxon>
        <taxon>Carex</taxon>
        <taxon>Carex subgen. Euthyceras</taxon>
    </lineage>
</organism>
<dbReference type="EMBL" id="SWLB01000017">
    <property type="protein sequence ID" value="KAF3327396.1"/>
    <property type="molecule type" value="Genomic_DNA"/>
</dbReference>